<comment type="caution">
    <text evidence="2">The sequence shown here is derived from an EMBL/GenBank/DDBJ whole genome shotgun (WGS) entry which is preliminary data.</text>
</comment>
<organism evidence="2 3">
    <name type="scientific">Thalassotalea castellviae</name>
    <dbReference type="NCBI Taxonomy" id="3075612"/>
    <lineage>
        <taxon>Bacteria</taxon>
        <taxon>Pseudomonadati</taxon>
        <taxon>Pseudomonadota</taxon>
        <taxon>Gammaproteobacteria</taxon>
        <taxon>Alteromonadales</taxon>
        <taxon>Colwelliaceae</taxon>
        <taxon>Thalassotalea</taxon>
    </lineage>
</organism>
<proteinExistence type="predicted"/>
<name>A0ABU2ZZQ5_9GAMM</name>
<feature type="signal peptide" evidence="1">
    <location>
        <begin position="1"/>
        <end position="20"/>
    </location>
</feature>
<gene>
    <name evidence="2" type="ORF">RM573_07385</name>
</gene>
<reference evidence="2 3" key="1">
    <citation type="submission" date="2023-09" db="EMBL/GenBank/DDBJ databases">
        <authorList>
            <person name="Rey-Velasco X."/>
        </authorList>
    </citation>
    <scope>NUCLEOTIDE SEQUENCE [LARGE SCALE GENOMIC DNA]</scope>
    <source>
        <strain evidence="2 3">W431</strain>
    </source>
</reference>
<dbReference type="Proteomes" id="UP001266357">
    <property type="component" value="Unassembled WGS sequence"/>
</dbReference>
<evidence type="ECO:0000313" key="3">
    <source>
        <dbReference type="Proteomes" id="UP001266357"/>
    </source>
</evidence>
<keyword evidence="1" id="KW-0732">Signal</keyword>
<accession>A0ABU2ZZQ5</accession>
<protein>
    <submittedName>
        <fullName evidence="2">Uncharacterized protein</fullName>
    </submittedName>
</protein>
<evidence type="ECO:0000313" key="2">
    <source>
        <dbReference type="EMBL" id="MDT0603416.1"/>
    </source>
</evidence>
<keyword evidence="3" id="KW-1185">Reference proteome</keyword>
<evidence type="ECO:0000256" key="1">
    <source>
        <dbReference type="SAM" id="SignalP"/>
    </source>
</evidence>
<sequence>MRTLQYFLITLLFSISSAYGTDFANITDNDDVYALSLTPSSKLSTAITENLDGSYDYQWDNLIVCYSPALGGNEEQEMLNKSVKWFSKTKVTPFFEPIQYARNIEQIIETIEHINEDKKEFSLSKNRKVLEWVSHNQLGLEKLFSIKDDMSAQIKGKYINLNNKGKRKLGYEFQESHFAFPKNSDFVLDGIRGLYGRVNSKKCDRILFTGNELVLLVLNEMKKGTDKFATKYRTYGSKHLLNGYKKFVTAKSSYLHQGDIYYDNFDDVLADAKVMWQSSDIYKRQKVSPLSLEKILEAETGYSYFDELSQNLDKKISNLTEVYDSGEGYFLGKRDRYNVDYEFCSIKYMENEETGFAVSSQLFQGEPKSSYIARDLKALFNHVIKDLNHCGIILAKNSDLKLLEKPFERKNIKFELLPVYKTIEEYELVDKKITQEKLQRKIWEQELATQQREVMCGTYLKALQAACAVNGENCLRWQYVKNSCN</sequence>
<dbReference type="EMBL" id="JAVRIF010000003">
    <property type="protein sequence ID" value="MDT0603416.1"/>
    <property type="molecule type" value="Genomic_DNA"/>
</dbReference>
<feature type="chain" id="PRO_5046274647" evidence="1">
    <location>
        <begin position="21"/>
        <end position="485"/>
    </location>
</feature>
<dbReference type="RefSeq" id="WP_311579531.1">
    <property type="nucleotide sequence ID" value="NZ_JAVRIF010000003.1"/>
</dbReference>